<reference evidence="2" key="1">
    <citation type="submission" date="2023-06" db="EMBL/GenBank/DDBJ databases">
        <authorList>
            <consortium name="Lawrence Berkeley National Laboratory"/>
            <person name="Ahrendt S."/>
            <person name="Sahu N."/>
            <person name="Indic B."/>
            <person name="Wong-Bajracharya J."/>
            <person name="Merenyi Z."/>
            <person name="Ke H.-M."/>
            <person name="Monk M."/>
            <person name="Kocsube S."/>
            <person name="Drula E."/>
            <person name="Lipzen A."/>
            <person name="Balint B."/>
            <person name="Henrissat B."/>
            <person name="Andreopoulos B."/>
            <person name="Martin F.M."/>
            <person name="Harder C.B."/>
            <person name="Rigling D."/>
            <person name="Ford K.L."/>
            <person name="Foster G.D."/>
            <person name="Pangilinan J."/>
            <person name="Papanicolaou A."/>
            <person name="Barry K."/>
            <person name="LaButti K."/>
            <person name="Viragh M."/>
            <person name="Koriabine M."/>
            <person name="Yan M."/>
            <person name="Riley R."/>
            <person name="Champramary S."/>
            <person name="Plett K.L."/>
            <person name="Tsai I.J."/>
            <person name="Slot J."/>
            <person name="Sipos G."/>
            <person name="Plett J."/>
            <person name="Nagy L.G."/>
            <person name="Grigoriev I.V."/>
        </authorList>
    </citation>
    <scope>NUCLEOTIDE SEQUENCE</scope>
    <source>
        <strain evidence="2">HWK02</strain>
    </source>
</reference>
<name>A0AA39UB93_9AGAR</name>
<comment type="caution">
    <text evidence="2">The sequence shown here is derived from an EMBL/GenBank/DDBJ whole genome shotgun (WGS) entry which is preliminary data.</text>
</comment>
<feature type="compositionally biased region" description="Basic residues" evidence="1">
    <location>
        <begin position="151"/>
        <end position="163"/>
    </location>
</feature>
<dbReference type="EMBL" id="JAUEPU010000063">
    <property type="protein sequence ID" value="KAK0482907.1"/>
    <property type="molecule type" value="Genomic_DNA"/>
</dbReference>
<dbReference type="Proteomes" id="UP001175228">
    <property type="component" value="Unassembled WGS sequence"/>
</dbReference>
<feature type="compositionally biased region" description="Polar residues" evidence="1">
    <location>
        <begin position="121"/>
        <end position="131"/>
    </location>
</feature>
<keyword evidence="3" id="KW-1185">Reference proteome</keyword>
<gene>
    <name evidence="2" type="ORF">EDD18DRAFT_1200757</name>
</gene>
<dbReference type="AlphaFoldDB" id="A0AA39UB93"/>
<evidence type="ECO:0000313" key="3">
    <source>
        <dbReference type="Proteomes" id="UP001175228"/>
    </source>
</evidence>
<protein>
    <submittedName>
        <fullName evidence="2">Uncharacterized protein</fullName>
    </submittedName>
</protein>
<feature type="region of interest" description="Disordered" evidence="1">
    <location>
        <begin position="185"/>
        <end position="252"/>
    </location>
</feature>
<proteinExistence type="predicted"/>
<organism evidence="2 3">
    <name type="scientific">Armillaria luteobubalina</name>
    <dbReference type="NCBI Taxonomy" id="153913"/>
    <lineage>
        <taxon>Eukaryota</taxon>
        <taxon>Fungi</taxon>
        <taxon>Dikarya</taxon>
        <taxon>Basidiomycota</taxon>
        <taxon>Agaricomycotina</taxon>
        <taxon>Agaricomycetes</taxon>
        <taxon>Agaricomycetidae</taxon>
        <taxon>Agaricales</taxon>
        <taxon>Marasmiineae</taxon>
        <taxon>Physalacriaceae</taxon>
        <taxon>Armillaria</taxon>
    </lineage>
</organism>
<feature type="region of interest" description="Disordered" evidence="1">
    <location>
        <begin position="119"/>
        <end position="166"/>
    </location>
</feature>
<accession>A0AA39UB93</accession>
<evidence type="ECO:0000313" key="2">
    <source>
        <dbReference type="EMBL" id="KAK0482907.1"/>
    </source>
</evidence>
<sequence>MPSSLTNYRQWMQSHDLSITVDELPDGAHLLWISAKCVDRVNLYVLSWYGTLLYQMSSEQLEINTVGAYVMSCAGNVLTFCRYLQVELEERNIHVGIAISFNLELLPNNPFPAQLPGAQAAISTPRQCRSQTPEHHPRRRLRRGEPYPRTPHAHRPPPPHRHPAPVPSLDTLPWCIPHVPLGLHARRPHSPPTPPRRQTIIRQPKLPSRLSHHPEQRTHNPHPVRRPPGSARGPVRRSLQTRGARVCDLGRG</sequence>
<evidence type="ECO:0000256" key="1">
    <source>
        <dbReference type="SAM" id="MobiDB-lite"/>
    </source>
</evidence>